<dbReference type="InterPro" id="IPR029069">
    <property type="entry name" value="HotDog_dom_sf"/>
</dbReference>
<keyword evidence="3 6" id="KW-0150">Chloroplast</keyword>
<dbReference type="EMBL" id="BKCJ011524978">
    <property type="protein sequence ID" value="GFD39942.1"/>
    <property type="molecule type" value="Genomic_DNA"/>
</dbReference>
<dbReference type="InterPro" id="IPR002864">
    <property type="entry name" value="Acyl-ACP_thioesterase_NHD"/>
</dbReference>
<organism evidence="8">
    <name type="scientific">Tanacetum cinerariifolium</name>
    <name type="common">Dalmatian daisy</name>
    <name type="synonym">Chrysanthemum cinerariifolium</name>
    <dbReference type="NCBI Taxonomy" id="118510"/>
    <lineage>
        <taxon>Eukaryota</taxon>
        <taxon>Viridiplantae</taxon>
        <taxon>Streptophyta</taxon>
        <taxon>Embryophyta</taxon>
        <taxon>Tracheophyta</taxon>
        <taxon>Spermatophyta</taxon>
        <taxon>Magnoliopsida</taxon>
        <taxon>eudicotyledons</taxon>
        <taxon>Gunneridae</taxon>
        <taxon>Pentapetalae</taxon>
        <taxon>asterids</taxon>
        <taxon>campanulids</taxon>
        <taxon>Asterales</taxon>
        <taxon>Asteraceae</taxon>
        <taxon>Asteroideae</taxon>
        <taxon>Anthemideae</taxon>
        <taxon>Anthemidinae</taxon>
        <taxon>Tanacetum</taxon>
    </lineage>
</organism>
<dbReference type="PANTHER" id="PTHR31727">
    <property type="entry name" value="OLEOYL-ACYL CARRIER PROTEIN THIOESTERASE 1, CHLOROPLASTIC"/>
    <property type="match status" value="1"/>
</dbReference>
<proteinExistence type="inferred from homology"/>
<accession>A0A699VWL0</accession>
<name>A0A699VWL0_TANCI</name>
<dbReference type="GO" id="GO:0000036">
    <property type="term" value="F:acyl carrier activity"/>
    <property type="evidence" value="ECO:0007669"/>
    <property type="project" value="TreeGrafter"/>
</dbReference>
<dbReference type="EC" id="3.1.2.-" evidence="6"/>
<evidence type="ECO:0000259" key="7">
    <source>
        <dbReference type="Pfam" id="PF01643"/>
    </source>
</evidence>
<evidence type="ECO:0000256" key="1">
    <source>
        <dbReference type="ARBA" id="ARBA00004229"/>
    </source>
</evidence>
<dbReference type="Pfam" id="PF01643">
    <property type="entry name" value="Acyl-ACP_TE"/>
    <property type="match status" value="1"/>
</dbReference>
<dbReference type="GO" id="GO:0016297">
    <property type="term" value="F:fatty acyl-[ACP] hydrolase activity"/>
    <property type="evidence" value="ECO:0007669"/>
    <property type="project" value="InterPro"/>
</dbReference>
<comment type="similarity">
    <text evidence="2 6">Belongs to the acyl-ACP thioesterase family.</text>
</comment>
<keyword evidence="6" id="KW-0443">Lipid metabolism</keyword>
<keyword evidence="6" id="KW-0378">Hydrolase</keyword>
<keyword evidence="6" id="KW-0276">Fatty acid metabolism</keyword>
<evidence type="ECO:0000256" key="5">
    <source>
        <dbReference type="ARBA" id="ARBA00022946"/>
    </source>
</evidence>
<dbReference type="SUPFAM" id="SSF54637">
    <property type="entry name" value="Thioesterase/thiol ester dehydrase-isomerase"/>
    <property type="match status" value="1"/>
</dbReference>
<reference evidence="8" key="1">
    <citation type="journal article" date="2019" name="Sci. Rep.">
        <title>Draft genome of Tanacetum cinerariifolium, the natural source of mosquito coil.</title>
        <authorList>
            <person name="Yamashiro T."/>
            <person name="Shiraishi A."/>
            <person name="Satake H."/>
            <person name="Nakayama K."/>
        </authorList>
    </citation>
    <scope>NUCLEOTIDE SEQUENCE</scope>
</reference>
<evidence type="ECO:0000256" key="4">
    <source>
        <dbReference type="ARBA" id="ARBA00022640"/>
    </source>
</evidence>
<dbReference type="PANTHER" id="PTHR31727:SF2">
    <property type="entry name" value="PALMITOYL-ACYL CARRIER PROTEIN THIOESTERASE, CHLOROPLASTIC"/>
    <property type="match status" value="1"/>
</dbReference>
<dbReference type="AlphaFoldDB" id="A0A699VWL0"/>
<dbReference type="GO" id="GO:0009507">
    <property type="term" value="C:chloroplast"/>
    <property type="evidence" value="ECO:0007669"/>
    <property type="project" value="UniProtKB-SubCell"/>
</dbReference>
<keyword evidence="6" id="KW-0275">Fatty acid biosynthesis</keyword>
<evidence type="ECO:0000256" key="6">
    <source>
        <dbReference type="RuleBase" id="RU363096"/>
    </source>
</evidence>
<dbReference type="InterPro" id="IPR045023">
    <property type="entry name" value="FATA/B"/>
</dbReference>
<feature type="non-terminal residue" evidence="8">
    <location>
        <position position="1"/>
    </location>
</feature>
<gene>
    <name evidence="8" type="ORF">Tci_911911</name>
</gene>
<comment type="caution">
    <text evidence="8">The sequence shown here is derived from an EMBL/GenBank/DDBJ whole genome shotgun (WGS) entry which is preliminary data.</text>
</comment>
<dbReference type="Gene3D" id="3.10.129.10">
    <property type="entry name" value="Hotdog Thioesterase"/>
    <property type="match status" value="1"/>
</dbReference>
<comment type="subcellular location">
    <subcellularLocation>
        <location evidence="1 6">Plastid</location>
        <location evidence="1 6">Chloroplast</location>
    </subcellularLocation>
</comment>
<evidence type="ECO:0000313" key="8">
    <source>
        <dbReference type="EMBL" id="GFD39942.1"/>
    </source>
</evidence>
<evidence type="ECO:0000256" key="3">
    <source>
        <dbReference type="ARBA" id="ARBA00022528"/>
    </source>
</evidence>
<keyword evidence="6" id="KW-0444">Lipid biosynthesis</keyword>
<comment type="function">
    <text evidence="6">Plays an essential role in chain termination during de novo fatty acid synthesis.</text>
</comment>
<sequence>QNVCIRSYETGPDGTTLIETLMNHMQDTALNHTKTIGLLADALGSTPEMKKKNLVWVVTKMQLVVDRYPTWYSTLIPGYYYQLIISIALYSA</sequence>
<evidence type="ECO:0000256" key="2">
    <source>
        <dbReference type="ARBA" id="ARBA00006500"/>
    </source>
</evidence>
<keyword evidence="4 6" id="KW-0934">Plastid</keyword>
<protein>
    <recommendedName>
        <fullName evidence="6">Acyl-[acyl-carrier-protein] hydrolase</fullName>
        <ecNumber evidence="6">3.1.2.-</ecNumber>
    </recommendedName>
</protein>
<feature type="domain" description="Acyl-ACP thioesterase N-terminal hotdog" evidence="7">
    <location>
        <begin position="4"/>
        <end position="74"/>
    </location>
</feature>
<keyword evidence="5" id="KW-0809">Transit peptide</keyword>